<dbReference type="EMBL" id="JADPUN010000422">
    <property type="protein sequence ID" value="MBF9135376.1"/>
    <property type="molecule type" value="Genomic_DNA"/>
</dbReference>
<dbReference type="PANTHER" id="PTHR30349">
    <property type="entry name" value="PHAGE INTEGRASE-RELATED"/>
    <property type="match status" value="1"/>
</dbReference>
<gene>
    <name evidence="8" type="ORF">I0C86_41735</name>
</gene>
<dbReference type="Proteomes" id="UP000638560">
    <property type="component" value="Unassembled WGS sequence"/>
</dbReference>
<dbReference type="InterPro" id="IPR050090">
    <property type="entry name" value="Tyrosine_recombinase_XerCD"/>
</dbReference>
<reference evidence="8 9" key="1">
    <citation type="submission" date="2020-11" db="EMBL/GenBank/DDBJ databases">
        <title>A novel isolate from a Black sea contaminated sediment with potential to produce alkanes: Plantactinospora alkalitolerans sp. nov.</title>
        <authorList>
            <person name="Carro L."/>
            <person name="Veyisoglu A."/>
            <person name="Guven K."/>
            <person name="Schumann P."/>
            <person name="Klenk H.-P."/>
            <person name="Sahin N."/>
        </authorList>
    </citation>
    <scope>NUCLEOTIDE SEQUENCE [LARGE SCALE GENOMIC DNA]</scope>
    <source>
        <strain evidence="8 9">S1510</strain>
    </source>
</reference>
<dbReference type="Pfam" id="PF14659">
    <property type="entry name" value="Phage_int_SAM_3"/>
    <property type="match status" value="1"/>
</dbReference>
<keyword evidence="2" id="KW-0229">DNA integration</keyword>
<dbReference type="InterPro" id="IPR010998">
    <property type="entry name" value="Integrase_recombinase_N"/>
</dbReference>
<dbReference type="InterPro" id="IPR013762">
    <property type="entry name" value="Integrase-like_cat_sf"/>
</dbReference>
<name>A0ABS0HAP9_9ACTN</name>
<accession>A0ABS0HAP9</accession>
<dbReference type="Gene3D" id="1.10.150.130">
    <property type="match status" value="1"/>
</dbReference>
<dbReference type="CDD" id="cd01189">
    <property type="entry name" value="INT_ICEBs1_C_like"/>
    <property type="match status" value="1"/>
</dbReference>
<evidence type="ECO:0000256" key="5">
    <source>
        <dbReference type="PROSITE-ProRule" id="PRU01248"/>
    </source>
</evidence>
<keyword evidence="4" id="KW-0233">DNA recombination</keyword>
<comment type="similarity">
    <text evidence="1">Belongs to the 'phage' integrase family.</text>
</comment>
<dbReference type="PANTHER" id="PTHR30349:SF64">
    <property type="entry name" value="PROPHAGE INTEGRASE INTD-RELATED"/>
    <property type="match status" value="1"/>
</dbReference>
<feature type="domain" description="Tyr recombinase" evidence="6">
    <location>
        <begin position="208"/>
        <end position="422"/>
    </location>
</feature>
<keyword evidence="9" id="KW-1185">Reference proteome</keyword>
<evidence type="ECO:0000256" key="2">
    <source>
        <dbReference type="ARBA" id="ARBA00022908"/>
    </source>
</evidence>
<dbReference type="SUPFAM" id="SSF56349">
    <property type="entry name" value="DNA breaking-rejoining enzymes"/>
    <property type="match status" value="1"/>
</dbReference>
<feature type="domain" description="Core-binding (CB)" evidence="7">
    <location>
        <begin position="77"/>
        <end position="180"/>
    </location>
</feature>
<dbReference type="InterPro" id="IPR002104">
    <property type="entry name" value="Integrase_catalytic"/>
</dbReference>
<evidence type="ECO:0000259" key="7">
    <source>
        <dbReference type="PROSITE" id="PS51900"/>
    </source>
</evidence>
<dbReference type="InterPro" id="IPR004107">
    <property type="entry name" value="Integrase_SAM-like_N"/>
</dbReference>
<evidence type="ECO:0000256" key="3">
    <source>
        <dbReference type="ARBA" id="ARBA00023125"/>
    </source>
</evidence>
<dbReference type="InterPro" id="IPR011010">
    <property type="entry name" value="DNA_brk_join_enz"/>
</dbReference>
<evidence type="ECO:0000256" key="1">
    <source>
        <dbReference type="ARBA" id="ARBA00008857"/>
    </source>
</evidence>
<dbReference type="Pfam" id="PF00589">
    <property type="entry name" value="Phage_integrase"/>
    <property type="match status" value="1"/>
</dbReference>
<keyword evidence="3 5" id="KW-0238">DNA-binding</keyword>
<dbReference type="PROSITE" id="PS51898">
    <property type="entry name" value="TYR_RECOMBINASE"/>
    <property type="match status" value="1"/>
</dbReference>
<comment type="caution">
    <text evidence="8">The sequence shown here is derived from an EMBL/GenBank/DDBJ whole genome shotgun (WGS) entry which is preliminary data.</text>
</comment>
<dbReference type="PROSITE" id="PS51900">
    <property type="entry name" value="CB"/>
    <property type="match status" value="1"/>
</dbReference>
<evidence type="ECO:0000313" key="9">
    <source>
        <dbReference type="Proteomes" id="UP000638560"/>
    </source>
</evidence>
<dbReference type="InterPro" id="IPR044068">
    <property type="entry name" value="CB"/>
</dbReference>
<sequence length="438" mass="50057">MTTKPRQRGNSWQIEWRLGGRRDGIYQALSFTGSDPNVSYKLALAAKALVEAAGHRMTRDEAKAKILGEEPQTGDTPTLEEFAKAWLKSREPLDPTQIGEGEVEAGTVQEYARVLRLRILPYLGHYLVRDITEDVLIDFVRKLRTSRVGKTKSKPKGRQISANSVRRAHELLHQVLGSAVPRHLALNPAAKPHGTRKSRLGLPKTKMFEGMFLQDDEVDLIHDNCPEAIADLWLTLVNTGLRLGEALVLRVRDVTVDGNAPEVRVRRALKRDGRIGPPKTDQSARDVTVSSVVAEVLRRRCEGKRPSDLIFPSPRGKVWQRNNLYRRYWLPTLAAAMRCEEHRVPDRRRQWWTLDDVSTCGCPGVLTRRPRMYDARHTEASRCIKDGWLPMEVADRLGHSNYNTTMTIYAHLWKEKGQQHMRLNERDRRRLLRDDEAA</sequence>
<proteinExistence type="inferred from homology"/>
<organism evidence="8 9">
    <name type="scientific">Plantactinospora alkalitolerans</name>
    <dbReference type="NCBI Taxonomy" id="2789879"/>
    <lineage>
        <taxon>Bacteria</taxon>
        <taxon>Bacillati</taxon>
        <taxon>Actinomycetota</taxon>
        <taxon>Actinomycetes</taxon>
        <taxon>Micromonosporales</taxon>
        <taxon>Micromonosporaceae</taxon>
        <taxon>Plantactinospora</taxon>
    </lineage>
</organism>
<protein>
    <submittedName>
        <fullName evidence="8">Site-specific integrase</fullName>
    </submittedName>
</protein>
<dbReference type="RefSeq" id="WP_196206829.1">
    <property type="nucleotide sequence ID" value="NZ_JADPUN010000422.1"/>
</dbReference>
<evidence type="ECO:0000259" key="6">
    <source>
        <dbReference type="PROSITE" id="PS51898"/>
    </source>
</evidence>
<evidence type="ECO:0000313" key="8">
    <source>
        <dbReference type="EMBL" id="MBF9135376.1"/>
    </source>
</evidence>
<dbReference type="Gene3D" id="1.10.443.10">
    <property type="entry name" value="Intergrase catalytic core"/>
    <property type="match status" value="1"/>
</dbReference>
<evidence type="ECO:0000256" key="4">
    <source>
        <dbReference type="ARBA" id="ARBA00023172"/>
    </source>
</evidence>